<dbReference type="PANTHER" id="PTHR44757:SF2">
    <property type="entry name" value="BIOFILM ARCHITECTURE MAINTENANCE PROTEIN MBAA"/>
    <property type="match status" value="1"/>
</dbReference>
<organism evidence="3 4">
    <name type="scientific">Marinospirillum celere</name>
    <dbReference type="NCBI Taxonomy" id="1122252"/>
    <lineage>
        <taxon>Bacteria</taxon>
        <taxon>Pseudomonadati</taxon>
        <taxon>Pseudomonadota</taxon>
        <taxon>Gammaproteobacteria</taxon>
        <taxon>Oceanospirillales</taxon>
        <taxon>Oceanospirillaceae</taxon>
        <taxon>Marinospirillum</taxon>
    </lineage>
</organism>
<feature type="domain" description="GGDEF" evidence="2">
    <location>
        <begin position="317"/>
        <end position="450"/>
    </location>
</feature>
<dbReference type="SUPFAM" id="SSF55073">
    <property type="entry name" value="Nucleotide cyclase"/>
    <property type="match status" value="1"/>
</dbReference>
<dbReference type="SUPFAM" id="SSF55781">
    <property type="entry name" value="GAF domain-like"/>
    <property type="match status" value="1"/>
</dbReference>
<dbReference type="Pfam" id="PF00990">
    <property type="entry name" value="GGDEF"/>
    <property type="match status" value="1"/>
</dbReference>
<dbReference type="CDD" id="cd01949">
    <property type="entry name" value="GGDEF"/>
    <property type="match status" value="1"/>
</dbReference>
<dbReference type="AlphaFoldDB" id="A0A1I1E7R8"/>
<dbReference type="FunFam" id="3.30.70.270:FF:000001">
    <property type="entry name" value="Diguanylate cyclase domain protein"/>
    <property type="match status" value="1"/>
</dbReference>
<accession>A0A1I1E7R8</accession>
<gene>
    <name evidence="3" type="ORF">SAMN05660443_0384</name>
</gene>
<evidence type="ECO:0000256" key="1">
    <source>
        <dbReference type="ARBA" id="ARBA00001946"/>
    </source>
</evidence>
<sequence>MSDPDPKMPPDPTLQKIFGLLETGLILCNDQGQIFLWNAWMERVTGITSHEASQAQLHLLFTTQPSKALQDAIKEACKNKLSRRLSHQLHPYLLPLQQPGKDQQLHHSIMIRPLEYQGQAACLLQINDVSSAVRRELHLREAEALLRFEKEILSLVAHNQPINKVWQALCEGIEKLAPGAEAGLLLLNAEQGLVNPLAAKNQLLPSNISLDSTSPASLAALSQELQKTPGWWACPLITADEQLAGVLQLGWPEDASTPTGSQTLLERSTQLASIALQNHHQLLQVRHLAEHDSLTGLANRSQLTRKLQEACEAASSKPFSLLFIDLDGFKAINDTHGHDAGDALLVELAQRLEQLLPKEDLAARLGGDELIVLSPSHSTLDEAYQLAEKLNQLLAQPFPWQDTTLSTGASIGIAVFPDQGTSANQLLTQADNAMYLAKSRGKGQAASCDLPSVVYNAHKSNSEG</sequence>
<name>A0A1I1E7R8_9GAMM</name>
<dbReference type="InterPro" id="IPR043128">
    <property type="entry name" value="Rev_trsase/Diguanyl_cyclase"/>
</dbReference>
<dbReference type="InterPro" id="IPR029787">
    <property type="entry name" value="Nucleotide_cyclase"/>
</dbReference>
<evidence type="ECO:0000313" key="3">
    <source>
        <dbReference type="EMBL" id="SFB82692.1"/>
    </source>
</evidence>
<dbReference type="PANTHER" id="PTHR44757">
    <property type="entry name" value="DIGUANYLATE CYCLASE DGCP"/>
    <property type="match status" value="1"/>
</dbReference>
<dbReference type="STRING" id="1122252.SAMN05660443_0384"/>
<evidence type="ECO:0000259" key="2">
    <source>
        <dbReference type="PROSITE" id="PS50887"/>
    </source>
</evidence>
<dbReference type="Proteomes" id="UP000199058">
    <property type="component" value="Unassembled WGS sequence"/>
</dbReference>
<evidence type="ECO:0000313" key="4">
    <source>
        <dbReference type="Proteomes" id="UP000199058"/>
    </source>
</evidence>
<proteinExistence type="predicted"/>
<dbReference type="InterPro" id="IPR035965">
    <property type="entry name" value="PAS-like_dom_sf"/>
</dbReference>
<dbReference type="NCBIfam" id="TIGR00254">
    <property type="entry name" value="GGDEF"/>
    <property type="match status" value="1"/>
</dbReference>
<protein>
    <submittedName>
        <fullName evidence="3">Diguanylate cyclase (GGDEF) domain-containing protein</fullName>
    </submittedName>
</protein>
<dbReference type="EMBL" id="FOLH01000001">
    <property type="protein sequence ID" value="SFB82692.1"/>
    <property type="molecule type" value="Genomic_DNA"/>
</dbReference>
<reference evidence="3 4" key="1">
    <citation type="submission" date="2016-10" db="EMBL/GenBank/DDBJ databases">
        <authorList>
            <person name="de Groot N.N."/>
        </authorList>
    </citation>
    <scope>NUCLEOTIDE SEQUENCE [LARGE SCALE GENOMIC DNA]</scope>
    <source>
        <strain evidence="3 4">DSM 18438</strain>
    </source>
</reference>
<keyword evidence="4" id="KW-1185">Reference proteome</keyword>
<dbReference type="SUPFAM" id="SSF55785">
    <property type="entry name" value="PYP-like sensor domain (PAS domain)"/>
    <property type="match status" value="1"/>
</dbReference>
<comment type="cofactor">
    <cofactor evidence="1">
        <name>Mg(2+)</name>
        <dbReference type="ChEBI" id="CHEBI:18420"/>
    </cofactor>
</comment>
<dbReference type="PROSITE" id="PS50887">
    <property type="entry name" value="GGDEF"/>
    <property type="match status" value="1"/>
</dbReference>
<dbReference type="Gene3D" id="3.30.450.20">
    <property type="entry name" value="PAS domain"/>
    <property type="match status" value="1"/>
</dbReference>
<dbReference type="Gene3D" id="3.30.70.270">
    <property type="match status" value="1"/>
</dbReference>
<dbReference type="InterPro" id="IPR000160">
    <property type="entry name" value="GGDEF_dom"/>
</dbReference>
<dbReference type="InterPro" id="IPR052155">
    <property type="entry name" value="Biofilm_reg_signaling"/>
</dbReference>
<dbReference type="SMART" id="SM00267">
    <property type="entry name" value="GGDEF"/>
    <property type="match status" value="1"/>
</dbReference>
<dbReference type="GO" id="GO:0003824">
    <property type="term" value="F:catalytic activity"/>
    <property type="evidence" value="ECO:0007669"/>
    <property type="project" value="UniProtKB-ARBA"/>
</dbReference>